<protein>
    <submittedName>
        <fullName evidence="3">Nucleoredoxin-like</fullName>
    </submittedName>
</protein>
<dbReference type="RefSeq" id="XP_029648771.1">
    <property type="nucleotide sequence ID" value="XM_029792911.2"/>
</dbReference>
<dbReference type="GO" id="GO:0004791">
    <property type="term" value="F:thioredoxin-disulfide reductase (NADPH) activity"/>
    <property type="evidence" value="ECO:0007669"/>
    <property type="project" value="TreeGrafter"/>
</dbReference>
<evidence type="ECO:0000259" key="1">
    <source>
        <dbReference type="PROSITE" id="PS51352"/>
    </source>
</evidence>
<reference evidence="3" key="1">
    <citation type="submission" date="2025-08" db="UniProtKB">
        <authorList>
            <consortium name="RefSeq"/>
        </authorList>
    </citation>
    <scope>IDENTIFICATION</scope>
</reference>
<feature type="domain" description="Thioredoxin" evidence="1">
    <location>
        <begin position="216"/>
        <end position="371"/>
    </location>
</feature>
<dbReference type="PANTHER" id="PTHR46472">
    <property type="entry name" value="NUCLEOREDOXIN"/>
    <property type="match status" value="1"/>
</dbReference>
<accession>A0A6P7THQ8</accession>
<sequence length="487" mass="54526">MAAIENLLGNYVVPCQNLSADNTISASTSSDDSSVSTDDGHHRKCSPLLAVKDISGKDKIIGLFFAILPDSYREEDGGLLSSASSSSSSNVAPAGCVLGTPQHAFNTVLRFYKDFKQNSPSRDNLEIIFVSTDTALETLNWPLYQKYLADMPWMALPLQDRQRQKALIKKYHVLRVPVPRVPMLVLLDTETGKVITKNGISCIEDDPRGEMFPWRPSPFKEVIRGKLLTNNSDGETFGYVDALTELQGKITGLYFSAHWCPPCKHFTPVLSAMYDKLKSEGRNFEVVFVSSDRSNVSFEQYFRTMPWLAIPYNDTRTHCLKSAYDVYGIPTLIIIDENGKVITKDGRMAINADLQGQDFPWYVKALNELTDTTAASLNEGPCLILLTDGNKKEMESARNILQDLAEKEHQREDQRLLFFYGGEDEICDFFRDYAALEDRNPLLVITDCPEEKLFVCSETTITSEVAASFLDDYFSGCLPAEPLLLDS</sequence>
<dbReference type="Pfam" id="PF13905">
    <property type="entry name" value="Thioredoxin_8"/>
    <property type="match status" value="2"/>
</dbReference>
<dbReference type="PANTHER" id="PTHR46472:SF1">
    <property type="entry name" value="NUCLEOREDOXIN"/>
    <property type="match status" value="1"/>
</dbReference>
<dbReference type="PROSITE" id="PS51352">
    <property type="entry name" value="THIOREDOXIN_2"/>
    <property type="match status" value="1"/>
</dbReference>
<dbReference type="CDD" id="cd02964">
    <property type="entry name" value="TryX_like_family"/>
    <property type="match status" value="1"/>
</dbReference>
<gene>
    <name evidence="3" type="primary">LOC115222608</name>
</gene>
<evidence type="ECO:0000313" key="2">
    <source>
        <dbReference type="Proteomes" id="UP000515154"/>
    </source>
</evidence>
<dbReference type="InterPro" id="IPR013766">
    <property type="entry name" value="Thioredoxin_domain"/>
</dbReference>
<dbReference type="InterPro" id="IPR036249">
    <property type="entry name" value="Thioredoxin-like_sf"/>
</dbReference>
<keyword evidence="2" id="KW-1185">Reference proteome</keyword>
<proteinExistence type="predicted"/>
<dbReference type="KEGG" id="osn:115222608"/>
<dbReference type="InterPro" id="IPR012336">
    <property type="entry name" value="Thioredoxin-like_fold"/>
</dbReference>
<dbReference type="GO" id="GO:0005634">
    <property type="term" value="C:nucleus"/>
    <property type="evidence" value="ECO:0007669"/>
    <property type="project" value="TreeGrafter"/>
</dbReference>
<dbReference type="GO" id="GO:0030178">
    <property type="term" value="P:negative regulation of Wnt signaling pathway"/>
    <property type="evidence" value="ECO:0007669"/>
    <property type="project" value="TreeGrafter"/>
</dbReference>
<dbReference type="GO" id="GO:0031397">
    <property type="term" value="P:negative regulation of protein ubiquitination"/>
    <property type="evidence" value="ECO:0007669"/>
    <property type="project" value="TreeGrafter"/>
</dbReference>
<dbReference type="SUPFAM" id="SSF52833">
    <property type="entry name" value="Thioredoxin-like"/>
    <property type="match status" value="2"/>
</dbReference>
<evidence type="ECO:0000313" key="3">
    <source>
        <dbReference type="RefSeq" id="XP_029648771.1"/>
    </source>
</evidence>
<name>A0A6P7THQ8_9MOLL</name>
<dbReference type="Gene3D" id="3.40.30.10">
    <property type="entry name" value="Glutaredoxin"/>
    <property type="match status" value="3"/>
</dbReference>
<dbReference type="Proteomes" id="UP000515154">
    <property type="component" value="Linkage group LG20"/>
</dbReference>
<dbReference type="AlphaFoldDB" id="A0A6P7THQ8"/>
<organism evidence="2 3">
    <name type="scientific">Octopus sinensis</name>
    <name type="common">East Asian common octopus</name>
    <dbReference type="NCBI Taxonomy" id="2607531"/>
    <lineage>
        <taxon>Eukaryota</taxon>
        <taxon>Metazoa</taxon>
        <taxon>Spiralia</taxon>
        <taxon>Lophotrochozoa</taxon>
        <taxon>Mollusca</taxon>
        <taxon>Cephalopoda</taxon>
        <taxon>Coleoidea</taxon>
        <taxon>Octopodiformes</taxon>
        <taxon>Octopoda</taxon>
        <taxon>Incirrata</taxon>
        <taxon>Octopodidae</taxon>
        <taxon>Octopus</taxon>
    </lineage>
</organism>